<accession>A0A917IZD9</accession>
<dbReference type="SMART" id="SM00530">
    <property type="entry name" value="HTH_XRE"/>
    <property type="match status" value="1"/>
</dbReference>
<dbReference type="CDD" id="cd00093">
    <property type="entry name" value="HTH_XRE"/>
    <property type="match status" value="1"/>
</dbReference>
<dbReference type="Proteomes" id="UP000627292">
    <property type="component" value="Unassembled WGS sequence"/>
</dbReference>
<name>A0A917IZD9_9BACT</name>
<dbReference type="InterPro" id="IPR010982">
    <property type="entry name" value="Lambda_DNA-bd_dom_sf"/>
</dbReference>
<gene>
    <name evidence="2" type="ORF">GCM10011379_30550</name>
</gene>
<keyword evidence="3" id="KW-1185">Reference proteome</keyword>
<dbReference type="EMBL" id="BMIB01000003">
    <property type="protein sequence ID" value="GGH71326.1"/>
    <property type="molecule type" value="Genomic_DNA"/>
</dbReference>
<sequence length="141" mass="16061">MRTSTMPEKTHQGRAIKRLREILHVKQDNIALELNISQQSVSVLETRETLEPEQLERIAKVLGVPVEVIRDFNEEATIYNIQSNNTYEAEVNGGIATGCTFNALDKWLESMEEVKRLNAALLKEKDEKIALLERVLAEKSK</sequence>
<dbReference type="SUPFAM" id="SSF47413">
    <property type="entry name" value="lambda repressor-like DNA-binding domains"/>
    <property type="match status" value="1"/>
</dbReference>
<organism evidence="2 3">
    <name type="scientific">Filimonas zeae</name>
    <dbReference type="NCBI Taxonomy" id="1737353"/>
    <lineage>
        <taxon>Bacteria</taxon>
        <taxon>Pseudomonadati</taxon>
        <taxon>Bacteroidota</taxon>
        <taxon>Chitinophagia</taxon>
        <taxon>Chitinophagales</taxon>
        <taxon>Chitinophagaceae</taxon>
        <taxon>Filimonas</taxon>
    </lineage>
</organism>
<reference evidence="2" key="2">
    <citation type="submission" date="2020-09" db="EMBL/GenBank/DDBJ databases">
        <authorList>
            <person name="Sun Q."/>
            <person name="Zhou Y."/>
        </authorList>
    </citation>
    <scope>NUCLEOTIDE SEQUENCE</scope>
    <source>
        <strain evidence="2">CGMCC 1.15290</strain>
    </source>
</reference>
<dbReference type="Gene3D" id="1.10.260.40">
    <property type="entry name" value="lambda repressor-like DNA-binding domains"/>
    <property type="match status" value="1"/>
</dbReference>
<dbReference type="PROSITE" id="PS50943">
    <property type="entry name" value="HTH_CROC1"/>
    <property type="match status" value="1"/>
</dbReference>
<dbReference type="AlphaFoldDB" id="A0A917IZD9"/>
<evidence type="ECO:0000313" key="3">
    <source>
        <dbReference type="Proteomes" id="UP000627292"/>
    </source>
</evidence>
<comment type="caution">
    <text evidence="2">The sequence shown here is derived from an EMBL/GenBank/DDBJ whole genome shotgun (WGS) entry which is preliminary data.</text>
</comment>
<dbReference type="RefSeq" id="WP_188953734.1">
    <property type="nucleotide sequence ID" value="NZ_BMIB01000003.1"/>
</dbReference>
<dbReference type="InterPro" id="IPR001387">
    <property type="entry name" value="Cro/C1-type_HTH"/>
</dbReference>
<reference evidence="2" key="1">
    <citation type="journal article" date="2014" name="Int. J. Syst. Evol. Microbiol.">
        <title>Complete genome sequence of Corynebacterium casei LMG S-19264T (=DSM 44701T), isolated from a smear-ripened cheese.</title>
        <authorList>
            <consortium name="US DOE Joint Genome Institute (JGI-PGF)"/>
            <person name="Walter F."/>
            <person name="Albersmeier A."/>
            <person name="Kalinowski J."/>
            <person name="Ruckert C."/>
        </authorList>
    </citation>
    <scope>NUCLEOTIDE SEQUENCE</scope>
    <source>
        <strain evidence="2">CGMCC 1.15290</strain>
    </source>
</reference>
<dbReference type="Pfam" id="PF01381">
    <property type="entry name" value="HTH_3"/>
    <property type="match status" value="1"/>
</dbReference>
<feature type="domain" description="HTH cro/C1-type" evidence="1">
    <location>
        <begin position="16"/>
        <end position="69"/>
    </location>
</feature>
<dbReference type="GO" id="GO:0003677">
    <property type="term" value="F:DNA binding"/>
    <property type="evidence" value="ECO:0007669"/>
    <property type="project" value="InterPro"/>
</dbReference>
<evidence type="ECO:0000259" key="1">
    <source>
        <dbReference type="PROSITE" id="PS50943"/>
    </source>
</evidence>
<protein>
    <submittedName>
        <fullName evidence="2">Transcriptional regulator</fullName>
    </submittedName>
</protein>
<proteinExistence type="predicted"/>
<evidence type="ECO:0000313" key="2">
    <source>
        <dbReference type="EMBL" id="GGH71326.1"/>
    </source>
</evidence>